<dbReference type="InterPro" id="IPR004342">
    <property type="entry name" value="EXS_C"/>
</dbReference>
<dbReference type="GO" id="GO:0006817">
    <property type="term" value="P:phosphate ion transport"/>
    <property type="evidence" value="ECO:0007669"/>
    <property type="project" value="TreeGrafter"/>
</dbReference>
<comment type="subcellular location">
    <subcellularLocation>
        <location evidence="1">Membrane</location>
        <topology evidence="1">Multi-pass membrane protein</topology>
    </subcellularLocation>
</comment>
<protein>
    <recommendedName>
        <fullName evidence="12">Syg1p</fullName>
    </recommendedName>
</protein>
<dbReference type="PROSITE" id="PS51382">
    <property type="entry name" value="SPX"/>
    <property type="match status" value="1"/>
</dbReference>
<dbReference type="GO" id="GO:0000822">
    <property type="term" value="F:inositol hexakisphosphate binding"/>
    <property type="evidence" value="ECO:0007669"/>
    <property type="project" value="TreeGrafter"/>
</dbReference>
<sequence>MHRHTARYLEENEVDEWRKAYINYRGLKKLIKRVDEHYQRRKDNLPEPDVGAQRSRTKQLFWRGTAIFPHTNDVPNYGGTDNGIPPVSLKGTGLTLAGTHDREALQDAHHHISSPIDLAPITRDEEAGGSSLPQACASGAKPFSPDYASLPSSQVPEWVIPDRGKLSDKNVDEIIGKHFDEQERNFFLALDHEVANIVQFYEAREREAIDRLSTVVVQLGDLAEHRREYKAHEHGDQHAFPWPFPRRGYRNAPGAAEEEGQPEDLGDQRRAKAMEHVQQLKIEHLYTEDNDLANAPDLHSINYKVAKRKLRAALIENHRGLEILNNYRILNRTGFIKILKKFDKTLGVTILQPYYTQRVMNTPLVFSDVIPKMLDAVVELYASYFAHGDKKRARQALYLHSAASQDTLDKRKLDGRVAFVTGVFLGVSLCAIIEGLRAAMDPRTQELLPVWPNLLQLYGAEFIPTLFALLFGFNLIGWRSARINALFIFEWDAGNALSPLQYFQFPAFFLMLLSIFFWISFSNPTASAITATSWPLIWLVIVLVLLLNPLPIMHLSGRLWFMYSMLRVLSGGIFSRVEFRDFFLGDELNSVLYSISNLYLMGCEYNRHFSVPDTCSTTKSYWVPVLGSIPPFLRLLQCFRRYRDSDYAVRIHLLNAGKYASSILNAFFFFKYRHNGMTGVENKALWITFATINALSTSSWDLTMDWNLLRPNAKYPLLRSDLAYADIWPVYYFAMITNVMIRFVWVIFLFGGPASIPLRSFIAALLEMLRRWQWNFIRLENEHLGNADSFKIIRNLPLPYPKLSDDDDDDDDVSSMFSFHFVSKRPPKDEQQHYEETTRTN</sequence>
<evidence type="ECO:0000256" key="3">
    <source>
        <dbReference type="ARBA" id="ARBA00022692"/>
    </source>
</evidence>
<dbReference type="Pfam" id="PF03124">
    <property type="entry name" value="EXS"/>
    <property type="match status" value="1"/>
</dbReference>
<evidence type="ECO:0000256" key="7">
    <source>
        <dbReference type="SAM" id="Phobius"/>
    </source>
</evidence>
<dbReference type="EMBL" id="KZ454992">
    <property type="protein sequence ID" value="PKI83107.1"/>
    <property type="molecule type" value="Genomic_DNA"/>
</dbReference>
<evidence type="ECO:0000256" key="5">
    <source>
        <dbReference type="ARBA" id="ARBA00023136"/>
    </source>
</evidence>
<organism evidence="10 11">
    <name type="scientific">Malassezia vespertilionis</name>
    <dbReference type="NCBI Taxonomy" id="2020962"/>
    <lineage>
        <taxon>Eukaryota</taxon>
        <taxon>Fungi</taxon>
        <taxon>Dikarya</taxon>
        <taxon>Basidiomycota</taxon>
        <taxon>Ustilaginomycotina</taxon>
        <taxon>Malasseziomycetes</taxon>
        <taxon>Malasseziales</taxon>
        <taxon>Malasseziaceae</taxon>
        <taxon>Malassezia</taxon>
    </lineage>
</organism>
<feature type="region of interest" description="Disordered" evidence="6">
    <location>
        <begin position="820"/>
        <end position="841"/>
    </location>
</feature>
<accession>A0A2N1J970</accession>
<evidence type="ECO:0000313" key="11">
    <source>
        <dbReference type="Proteomes" id="UP000232875"/>
    </source>
</evidence>
<feature type="transmembrane region" description="Helical" evidence="7">
    <location>
        <begin position="651"/>
        <end position="672"/>
    </location>
</feature>
<feature type="domain" description="EXS" evidence="8">
    <location>
        <begin position="614"/>
        <end position="810"/>
    </location>
</feature>
<reference evidence="10 11" key="1">
    <citation type="submission" date="2017-10" db="EMBL/GenBank/DDBJ databases">
        <title>A novel species of cold-tolerant Malassezia isolated from bats.</title>
        <authorList>
            <person name="Lorch J.M."/>
            <person name="Palmer J.M."/>
            <person name="Vanderwolf K.J."/>
            <person name="Schmidt K.Z."/>
            <person name="Verant M.L."/>
            <person name="Weller T.J."/>
            <person name="Blehert D.S."/>
        </authorList>
    </citation>
    <scope>NUCLEOTIDE SEQUENCE [LARGE SCALE GENOMIC DNA]</scope>
    <source>
        <strain evidence="10 11">NWHC:44797-103</strain>
    </source>
</reference>
<evidence type="ECO:0008006" key="12">
    <source>
        <dbReference type="Google" id="ProtNLM"/>
    </source>
</evidence>
<comment type="similarity">
    <text evidence="2">Belongs to the SYG1 (TC 2.A.94) family.</text>
</comment>
<feature type="domain" description="SPX" evidence="9">
    <location>
        <begin position="3"/>
        <end position="356"/>
    </location>
</feature>
<feature type="transmembrane region" description="Helical" evidence="7">
    <location>
        <begin position="417"/>
        <end position="436"/>
    </location>
</feature>
<dbReference type="GO" id="GO:0005794">
    <property type="term" value="C:Golgi apparatus"/>
    <property type="evidence" value="ECO:0007669"/>
    <property type="project" value="TreeGrafter"/>
</dbReference>
<feature type="transmembrane region" description="Helical" evidence="7">
    <location>
        <begin position="747"/>
        <end position="769"/>
    </location>
</feature>
<evidence type="ECO:0000259" key="8">
    <source>
        <dbReference type="PROSITE" id="PS51380"/>
    </source>
</evidence>
<keyword evidence="4 7" id="KW-1133">Transmembrane helix</keyword>
<dbReference type="Proteomes" id="UP000232875">
    <property type="component" value="Unassembled WGS sequence"/>
</dbReference>
<evidence type="ECO:0000259" key="9">
    <source>
        <dbReference type="PROSITE" id="PS51382"/>
    </source>
</evidence>
<keyword evidence="3 7" id="KW-0812">Transmembrane</keyword>
<dbReference type="PANTHER" id="PTHR10783:SF103">
    <property type="entry name" value="SOLUTE CARRIER FAMILY 53 MEMBER 1"/>
    <property type="match status" value="1"/>
</dbReference>
<feature type="transmembrane region" description="Helical" evidence="7">
    <location>
        <begin position="456"/>
        <end position="478"/>
    </location>
</feature>
<evidence type="ECO:0000256" key="1">
    <source>
        <dbReference type="ARBA" id="ARBA00004141"/>
    </source>
</evidence>
<dbReference type="InterPro" id="IPR004331">
    <property type="entry name" value="SPX_dom"/>
</dbReference>
<dbReference type="OrthoDB" id="9970435at2759"/>
<proteinExistence type="inferred from homology"/>
<dbReference type="GO" id="GO:0016036">
    <property type="term" value="P:cellular response to phosphate starvation"/>
    <property type="evidence" value="ECO:0007669"/>
    <property type="project" value="TreeGrafter"/>
</dbReference>
<evidence type="ECO:0000256" key="6">
    <source>
        <dbReference type="SAM" id="MobiDB-lite"/>
    </source>
</evidence>
<evidence type="ECO:0000256" key="4">
    <source>
        <dbReference type="ARBA" id="ARBA00022989"/>
    </source>
</evidence>
<dbReference type="GO" id="GO:0005886">
    <property type="term" value="C:plasma membrane"/>
    <property type="evidence" value="ECO:0007669"/>
    <property type="project" value="TreeGrafter"/>
</dbReference>
<feature type="transmembrane region" description="Helical" evidence="7">
    <location>
        <begin position="525"/>
        <end position="547"/>
    </location>
</feature>
<name>A0A2N1J970_9BASI</name>
<dbReference type="PANTHER" id="PTHR10783">
    <property type="entry name" value="XENOTROPIC AND POLYTROPIC RETROVIRUS RECEPTOR 1-RELATED"/>
    <property type="match status" value="1"/>
</dbReference>
<dbReference type="CDD" id="cd14475">
    <property type="entry name" value="SPX_SYG1_like"/>
    <property type="match status" value="1"/>
</dbReference>
<dbReference type="AlphaFoldDB" id="A0A2N1J970"/>
<dbReference type="PROSITE" id="PS51380">
    <property type="entry name" value="EXS"/>
    <property type="match status" value="1"/>
</dbReference>
<keyword evidence="11" id="KW-1185">Reference proteome</keyword>
<gene>
    <name evidence="10" type="ORF">MVES_002912</name>
</gene>
<evidence type="ECO:0000313" key="10">
    <source>
        <dbReference type="EMBL" id="PKI83107.1"/>
    </source>
</evidence>
<feature type="compositionally biased region" description="Basic and acidic residues" evidence="6">
    <location>
        <begin position="826"/>
        <end position="841"/>
    </location>
</feature>
<dbReference type="STRING" id="2020962.A0A2N1J970"/>
<keyword evidence="5 7" id="KW-0472">Membrane</keyword>
<feature type="transmembrane region" description="Helical" evidence="7">
    <location>
        <begin position="499"/>
        <end position="519"/>
    </location>
</feature>
<dbReference type="Pfam" id="PF03105">
    <property type="entry name" value="SPX"/>
    <property type="match status" value="1"/>
</dbReference>
<evidence type="ECO:0000256" key="2">
    <source>
        <dbReference type="ARBA" id="ARBA00009665"/>
    </source>
</evidence>